<proteinExistence type="predicted"/>
<name>A0ABQ9F4Y5_TEGGR</name>
<dbReference type="Proteomes" id="UP001217089">
    <property type="component" value="Unassembled WGS sequence"/>
</dbReference>
<keyword evidence="3" id="KW-1185">Reference proteome</keyword>
<protein>
    <submittedName>
        <fullName evidence="2">Uncharacterized protein</fullName>
    </submittedName>
</protein>
<organism evidence="2 3">
    <name type="scientific">Tegillarca granosa</name>
    <name type="common">Malaysian cockle</name>
    <name type="synonym">Anadara granosa</name>
    <dbReference type="NCBI Taxonomy" id="220873"/>
    <lineage>
        <taxon>Eukaryota</taxon>
        <taxon>Metazoa</taxon>
        <taxon>Spiralia</taxon>
        <taxon>Lophotrochozoa</taxon>
        <taxon>Mollusca</taxon>
        <taxon>Bivalvia</taxon>
        <taxon>Autobranchia</taxon>
        <taxon>Pteriomorphia</taxon>
        <taxon>Arcoida</taxon>
        <taxon>Arcoidea</taxon>
        <taxon>Arcidae</taxon>
        <taxon>Tegillarca</taxon>
    </lineage>
</organism>
<comment type="caution">
    <text evidence="2">The sequence shown here is derived from an EMBL/GenBank/DDBJ whole genome shotgun (WGS) entry which is preliminary data.</text>
</comment>
<gene>
    <name evidence="2" type="ORF">KUTeg_009811</name>
</gene>
<keyword evidence="1" id="KW-0472">Membrane</keyword>
<feature type="transmembrane region" description="Helical" evidence="1">
    <location>
        <begin position="62"/>
        <end position="82"/>
    </location>
</feature>
<reference evidence="2 3" key="1">
    <citation type="submission" date="2022-12" db="EMBL/GenBank/DDBJ databases">
        <title>Chromosome-level genome of Tegillarca granosa.</title>
        <authorList>
            <person name="Kim J."/>
        </authorList>
    </citation>
    <scope>NUCLEOTIDE SEQUENCE [LARGE SCALE GENOMIC DNA]</scope>
    <source>
        <strain evidence="2">Teg-2019</strain>
        <tissue evidence="2">Adductor muscle</tissue>
    </source>
</reference>
<evidence type="ECO:0000313" key="3">
    <source>
        <dbReference type="Proteomes" id="UP001217089"/>
    </source>
</evidence>
<keyword evidence="1" id="KW-1133">Transmembrane helix</keyword>
<dbReference type="EMBL" id="JARBDR010000440">
    <property type="protein sequence ID" value="KAJ8312438.1"/>
    <property type="molecule type" value="Genomic_DNA"/>
</dbReference>
<sequence length="90" mass="10668">MKRLNSVCAHVKKAFCYIVESFMNGFPILTFLSYLKETGKGLVQKGLSKSFFRYDHSCIFEFHWLLSISRFPVLKFFFEIFIQISKLKIK</sequence>
<keyword evidence="1" id="KW-0812">Transmembrane</keyword>
<evidence type="ECO:0000256" key="1">
    <source>
        <dbReference type="SAM" id="Phobius"/>
    </source>
</evidence>
<accession>A0ABQ9F4Y5</accession>
<feature type="transmembrane region" description="Helical" evidence="1">
    <location>
        <begin position="14"/>
        <end position="35"/>
    </location>
</feature>
<evidence type="ECO:0000313" key="2">
    <source>
        <dbReference type="EMBL" id="KAJ8312438.1"/>
    </source>
</evidence>